<evidence type="ECO:0000259" key="2">
    <source>
        <dbReference type="Pfam" id="PF00535"/>
    </source>
</evidence>
<dbReference type="Proteomes" id="UP000078534">
    <property type="component" value="Unassembled WGS sequence"/>
</dbReference>
<dbReference type="OrthoDB" id="9810303at2"/>
<dbReference type="Gene3D" id="3.90.550.10">
    <property type="entry name" value="Spore Coat Polysaccharide Biosynthesis Protein SpsA, Chain A"/>
    <property type="match status" value="1"/>
</dbReference>
<evidence type="ECO:0000313" key="4">
    <source>
        <dbReference type="Proteomes" id="UP000078534"/>
    </source>
</evidence>
<dbReference type="CDD" id="cd00761">
    <property type="entry name" value="Glyco_tranf_GTA_type"/>
    <property type="match status" value="1"/>
</dbReference>
<dbReference type="AlphaFoldDB" id="A0A179SXW5"/>
<protein>
    <submittedName>
        <fullName evidence="3">LPS biosynthesis protein</fullName>
    </submittedName>
</protein>
<reference evidence="4" key="1">
    <citation type="submission" date="2016-04" db="EMBL/GenBank/DDBJ databases">
        <authorList>
            <person name="Lyu Z."/>
            <person name="Lyu W."/>
        </authorList>
    </citation>
    <scope>NUCLEOTIDE SEQUENCE [LARGE SCALE GENOMIC DNA]</scope>
    <source>
        <strain evidence="4">C44</strain>
    </source>
</reference>
<proteinExistence type="inferred from homology"/>
<dbReference type="SUPFAM" id="SSF53448">
    <property type="entry name" value="Nucleotide-diphospho-sugar transferases"/>
    <property type="match status" value="1"/>
</dbReference>
<dbReference type="RefSeq" id="WP_066335119.1">
    <property type="nucleotide sequence ID" value="NZ_LWSG01000023.1"/>
</dbReference>
<dbReference type="Pfam" id="PF00535">
    <property type="entry name" value="Glycos_transf_2"/>
    <property type="match status" value="1"/>
</dbReference>
<organism evidence="3 4">
    <name type="scientific">Metabacillus litoralis</name>
    <dbReference type="NCBI Taxonomy" id="152268"/>
    <lineage>
        <taxon>Bacteria</taxon>
        <taxon>Bacillati</taxon>
        <taxon>Bacillota</taxon>
        <taxon>Bacilli</taxon>
        <taxon>Bacillales</taxon>
        <taxon>Bacillaceae</taxon>
        <taxon>Metabacillus</taxon>
    </lineage>
</organism>
<evidence type="ECO:0000256" key="1">
    <source>
        <dbReference type="ARBA" id="ARBA00006739"/>
    </source>
</evidence>
<keyword evidence="4" id="KW-1185">Reference proteome</keyword>
<dbReference type="STRING" id="152268.A6K24_06435"/>
<feature type="domain" description="Glycosyltransferase 2-like" evidence="2">
    <location>
        <begin position="4"/>
        <end position="124"/>
    </location>
</feature>
<dbReference type="EMBL" id="LWSG01000023">
    <property type="protein sequence ID" value="OAS85142.1"/>
    <property type="molecule type" value="Genomic_DNA"/>
</dbReference>
<evidence type="ECO:0000313" key="3">
    <source>
        <dbReference type="EMBL" id="OAS85142.1"/>
    </source>
</evidence>
<dbReference type="PANTHER" id="PTHR22916">
    <property type="entry name" value="GLYCOSYLTRANSFERASE"/>
    <property type="match status" value="1"/>
</dbReference>
<dbReference type="InterPro" id="IPR029044">
    <property type="entry name" value="Nucleotide-diphossugar_trans"/>
</dbReference>
<sequence length="295" mass="34809">MNITVFTPTYNRGYSIEKLYRSLQQQTFTDFEWLVIDDGSTDLTEELFEKWFEENKSFVIRYYKVENGGKHRAINKATDLAKGKLFFIVDSDDYLVNDALESIIKWEHTLENNESYCGISGNKGKSKLDYIGTTFDGEYIDATSLERNKFNITGDKAEVFYTNILKKYKFDEIEGEKFITEATVWDRMAYDGYKLRWFNKTIYICDYLEDGLTKNIQEIFSNNPKGTAVYFKQQIKYYKCNLKGRFSYYHLYYEYVKGRVDLKQVANYLEIKTITLLTAISLVKCKNLFLKKTNI</sequence>
<name>A0A179SXW5_9BACI</name>
<accession>A0A179SXW5</accession>
<gene>
    <name evidence="3" type="ORF">A6K24_06435</name>
</gene>
<comment type="caution">
    <text evidence="3">The sequence shown here is derived from an EMBL/GenBank/DDBJ whole genome shotgun (WGS) entry which is preliminary data.</text>
</comment>
<comment type="similarity">
    <text evidence="1">Belongs to the glycosyltransferase 2 family.</text>
</comment>
<dbReference type="InterPro" id="IPR001173">
    <property type="entry name" value="Glyco_trans_2-like"/>
</dbReference>